<evidence type="ECO:0000256" key="2">
    <source>
        <dbReference type="SAM" id="MobiDB-lite"/>
    </source>
</evidence>
<keyword evidence="3" id="KW-0812">Transmembrane</keyword>
<proteinExistence type="predicted"/>
<dbReference type="InterPro" id="IPR019934">
    <property type="entry name" value="CHP03545"/>
</dbReference>
<feature type="coiled-coil region" evidence="1">
    <location>
        <begin position="507"/>
        <end position="586"/>
    </location>
</feature>
<dbReference type="NCBIfam" id="TIGR03545">
    <property type="entry name" value="TIGR03545 family protein"/>
    <property type="match status" value="1"/>
</dbReference>
<keyword evidence="1" id="KW-0175">Coiled coil</keyword>
<feature type="region of interest" description="Disordered" evidence="2">
    <location>
        <begin position="117"/>
        <end position="140"/>
    </location>
</feature>
<gene>
    <name evidence="4" type="ORF">MNBD_GAMMA18-784</name>
</gene>
<sequence length="590" mass="66654">MKSLFRFKGVIAFVLITTFIVLFWWLLADWLLEQGVERSGSALLKTQVELQSAQLQLSPLGFKLNGLQITDPDNPMQNMVSAATINGYLQLMPLFMGQVIITELKADAVQFNSPRSTPGIIPKAAEKENTEEGSTTTDEGKLFDASLPSVDELLDRLPITTIKLAKIFDNDAQQAFNVLDQQIDTLPDNAVLSDYEHRLKQITEGKVKSPQDLKQRLADLKQLKAELKQDRETLINLRDNIKETRQQLSNQWKVLKDAPAADLGLLKESYGLSGDNLGNISGLLFGERVQYWVTMVEPYLKQAQRLIPSGESEPPPPPRGEGRLIHFVTDNPRPDFLIQRAMLNINLPIGELEMTANNITHQPRMINSPATIHISGQNLKQVAAINIDGTFDYRSRDNGFSKITGSAQEWQLDQITLSESNKYPVIISSAMQAIEGKLQFKNNQLQADINSQYTQVSWEQSEHPSTLQQLLSNIEDFDLIAGVEGRLTSPAIKLRSNLDKRLSSAFKQQLKQEQKALEDKFSARLNQQIEQRGGRYSEQLKQLDLQQDSLKQSLEKLEQMLASEIKNGLDEKKDEAKEKLKDKLRDKFKF</sequence>
<evidence type="ECO:0000313" key="4">
    <source>
        <dbReference type="EMBL" id="VAW83909.1"/>
    </source>
</evidence>
<name>A0A3B0ZCC7_9ZZZZ</name>
<dbReference type="EMBL" id="UOFP01000013">
    <property type="protein sequence ID" value="VAW83909.1"/>
    <property type="molecule type" value="Genomic_DNA"/>
</dbReference>
<evidence type="ECO:0008006" key="5">
    <source>
        <dbReference type="Google" id="ProtNLM"/>
    </source>
</evidence>
<evidence type="ECO:0000256" key="1">
    <source>
        <dbReference type="SAM" id="Coils"/>
    </source>
</evidence>
<evidence type="ECO:0000256" key="3">
    <source>
        <dbReference type="SAM" id="Phobius"/>
    </source>
</evidence>
<dbReference type="AlphaFoldDB" id="A0A3B0ZCC7"/>
<protein>
    <recommendedName>
        <fullName evidence="5">TIGR03545 family protein</fullName>
    </recommendedName>
</protein>
<feature type="transmembrane region" description="Helical" evidence="3">
    <location>
        <begin position="7"/>
        <end position="27"/>
    </location>
</feature>
<feature type="coiled-coil region" evidence="1">
    <location>
        <begin position="210"/>
        <end position="251"/>
    </location>
</feature>
<reference evidence="4" key="1">
    <citation type="submission" date="2018-06" db="EMBL/GenBank/DDBJ databases">
        <authorList>
            <person name="Zhirakovskaya E."/>
        </authorList>
    </citation>
    <scope>NUCLEOTIDE SEQUENCE</scope>
</reference>
<keyword evidence="3" id="KW-1133">Transmembrane helix</keyword>
<accession>A0A3B0ZCC7</accession>
<organism evidence="4">
    <name type="scientific">hydrothermal vent metagenome</name>
    <dbReference type="NCBI Taxonomy" id="652676"/>
    <lineage>
        <taxon>unclassified sequences</taxon>
        <taxon>metagenomes</taxon>
        <taxon>ecological metagenomes</taxon>
    </lineage>
</organism>
<keyword evidence="3" id="KW-0472">Membrane</keyword>